<proteinExistence type="predicted"/>
<accession>A0A7K0FMT5</accession>
<dbReference type="Proteomes" id="UP000462931">
    <property type="component" value="Unassembled WGS sequence"/>
</dbReference>
<sequence length="72" mass="8370">MKKILVFKTSVEEELVPKVNEVMKNLIDENGNWNFDLEDCDRILRVETLLLDACEVAQELENIGLYCQELPD</sequence>
<evidence type="ECO:0008006" key="3">
    <source>
        <dbReference type="Google" id="ProtNLM"/>
    </source>
</evidence>
<organism evidence="1 2">
    <name type="scientific">Pedobacter puniceum</name>
    <dbReference type="NCBI Taxonomy" id="2666136"/>
    <lineage>
        <taxon>Bacteria</taxon>
        <taxon>Pseudomonadati</taxon>
        <taxon>Bacteroidota</taxon>
        <taxon>Sphingobacteriia</taxon>
        <taxon>Sphingobacteriales</taxon>
        <taxon>Sphingobacteriaceae</taxon>
        <taxon>Pedobacter</taxon>
    </lineage>
</organism>
<evidence type="ECO:0000313" key="2">
    <source>
        <dbReference type="Proteomes" id="UP000462931"/>
    </source>
</evidence>
<dbReference type="EMBL" id="WKJI01000002">
    <property type="protein sequence ID" value="MRX47289.1"/>
    <property type="molecule type" value="Genomic_DNA"/>
</dbReference>
<gene>
    <name evidence="1" type="ORF">GJJ64_08830</name>
</gene>
<reference evidence="1 2" key="1">
    <citation type="submission" date="2019-11" db="EMBL/GenBank/DDBJ databases">
        <authorList>
            <person name="Cheng Q."/>
            <person name="Yang Z."/>
        </authorList>
    </citation>
    <scope>NUCLEOTIDE SEQUENCE [LARGE SCALE GENOMIC DNA]</scope>
    <source>
        <strain evidence="1 2">HX-22-1</strain>
    </source>
</reference>
<protein>
    <recommendedName>
        <fullName evidence="3">Methyltransferase type 11</fullName>
    </recommendedName>
</protein>
<name>A0A7K0FMT5_9SPHI</name>
<dbReference type="RefSeq" id="WP_154287440.1">
    <property type="nucleotide sequence ID" value="NZ_WKJI01000002.1"/>
</dbReference>
<comment type="caution">
    <text evidence="1">The sequence shown here is derived from an EMBL/GenBank/DDBJ whole genome shotgun (WGS) entry which is preliminary data.</text>
</comment>
<evidence type="ECO:0000313" key="1">
    <source>
        <dbReference type="EMBL" id="MRX47289.1"/>
    </source>
</evidence>
<keyword evidence="2" id="KW-1185">Reference proteome</keyword>
<dbReference type="AlphaFoldDB" id="A0A7K0FMT5"/>